<dbReference type="Proteomes" id="UP000625711">
    <property type="component" value="Unassembled WGS sequence"/>
</dbReference>
<accession>A0A834M9U4</accession>
<dbReference type="AlphaFoldDB" id="A0A834M9U4"/>
<protein>
    <recommendedName>
        <fullName evidence="2">SANT and BTB domain-containing protein</fullName>
    </recommendedName>
</protein>
<gene>
    <name evidence="3" type="ORF">GWI33_009426</name>
</gene>
<organism evidence="3 4">
    <name type="scientific">Rhynchophorus ferrugineus</name>
    <name type="common">Red palm weevil</name>
    <name type="synonym">Curculio ferrugineus</name>
    <dbReference type="NCBI Taxonomy" id="354439"/>
    <lineage>
        <taxon>Eukaryota</taxon>
        <taxon>Metazoa</taxon>
        <taxon>Ecdysozoa</taxon>
        <taxon>Arthropoda</taxon>
        <taxon>Hexapoda</taxon>
        <taxon>Insecta</taxon>
        <taxon>Pterygota</taxon>
        <taxon>Neoptera</taxon>
        <taxon>Endopterygota</taxon>
        <taxon>Coleoptera</taxon>
        <taxon>Polyphaga</taxon>
        <taxon>Cucujiformia</taxon>
        <taxon>Curculionidae</taxon>
        <taxon>Dryophthorinae</taxon>
        <taxon>Rhynchophorus</taxon>
    </lineage>
</organism>
<dbReference type="InterPro" id="IPR045902">
    <property type="entry name" value="SANBR-like"/>
</dbReference>
<dbReference type="EMBL" id="JAACXV010004061">
    <property type="protein sequence ID" value="KAF7277121.1"/>
    <property type="molecule type" value="Genomic_DNA"/>
</dbReference>
<comment type="caution">
    <text evidence="3">The sequence shown here is derived from an EMBL/GenBank/DDBJ whole genome shotgun (WGS) entry which is preliminary data.</text>
</comment>
<evidence type="ECO:0000259" key="2">
    <source>
        <dbReference type="Pfam" id="PF11822"/>
    </source>
</evidence>
<evidence type="ECO:0000313" key="3">
    <source>
        <dbReference type="EMBL" id="KAF7277121.1"/>
    </source>
</evidence>
<name>A0A834M9U4_RHYFE</name>
<dbReference type="PANTHER" id="PTHR20946:SF0">
    <property type="entry name" value="SANT AND BTB DOMAIN REGULATOR OF CLASS SWITCH RECOMBINATION"/>
    <property type="match status" value="1"/>
</dbReference>
<evidence type="ECO:0000313" key="4">
    <source>
        <dbReference type="Proteomes" id="UP000625711"/>
    </source>
</evidence>
<dbReference type="Pfam" id="PF11822">
    <property type="entry name" value="BTB_SANBR"/>
    <property type="match status" value="1"/>
</dbReference>
<sequence>MQEKRLHHQSGTRLGRFKEETWRGFVGGIAGFHLTIPGAQLDLPEEGRFLYDRKKPSSSNDKLIRRRSSDSSSSKLSQLMKTHSEVEIHVCDEVKNMRRTFVCNQKLLVEKMGYFAEVTLGTLGY</sequence>
<keyword evidence="4" id="KW-1185">Reference proteome</keyword>
<dbReference type="InterPro" id="IPR021777">
    <property type="entry name" value="SANBR_BTB"/>
</dbReference>
<dbReference type="OrthoDB" id="550012at2759"/>
<reference evidence="3" key="1">
    <citation type="submission" date="2020-08" db="EMBL/GenBank/DDBJ databases">
        <title>Genome sequencing and assembly of the red palm weevil Rhynchophorus ferrugineus.</title>
        <authorList>
            <person name="Dias G.B."/>
            <person name="Bergman C.M."/>
            <person name="Manee M."/>
        </authorList>
    </citation>
    <scope>NUCLEOTIDE SEQUENCE</scope>
    <source>
        <strain evidence="3">AA-2017</strain>
        <tissue evidence="3">Whole larva</tissue>
    </source>
</reference>
<feature type="region of interest" description="Disordered" evidence="1">
    <location>
        <begin position="52"/>
        <end position="78"/>
    </location>
</feature>
<feature type="domain" description="SANT and BTB" evidence="2">
    <location>
        <begin position="86"/>
        <end position="118"/>
    </location>
</feature>
<dbReference type="PANTHER" id="PTHR20946">
    <property type="entry name" value="SANT AND BTB DOMAIN REGULATOR OF CLASS SWITCH RECOMBINATION"/>
    <property type="match status" value="1"/>
</dbReference>
<proteinExistence type="predicted"/>
<evidence type="ECO:0000256" key="1">
    <source>
        <dbReference type="SAM" id="MobiDB-lite"/>
    </source>
</evidence>